<dbReference type="OrthoDB" id="5795846at2"/>
<protein>
    <submittedName>
        <fullName evidence="1">TIGR02444 family protein</fullName>
    </submittedName>
</protein>
<name>A0A1I4QJF5_9GAMM</name>
<reference evidence="2" key="1">
    <citation type="submission" date="2016-10" db="EMBL/GenBank/DDBJ databases">
        <authorList>
            <person name="Varghese N."/>
            <person name="Submissions S."/>
        </authorList>
    </citation>
    <scope>NUCLEOTIDE SEQUENCE [LARGE SCALE GENOMIC DNA]</scope>
    <source>
        <strain evidence="2">CGMCC 1.6775</strain>
    </source>
</reference>
<dbReference type="EMBL" id="FOUR01000001">
    <property type="protein sequence ID" value="SFM39800.1"/>
    <property type="molecule type" value="Genomic_DNA"/>
</dbReference>
<dbReference type="Proteomes" id="UP000199339">
    <property type="component" value="Unassembled WGS sequence"/>
</dbReference>
<accession>A0A1I4QJF5</accession>
<dbReference type="RefSeq" id="WP_091997505.1">
    <property type="nucleotide sequence ID" value="NZ_FOUR01000001.1"/>
</dbReference>
<sequence>MELPEKLEPDNPIWRFALAFWQKPGTQRTCLALQDRGWSVTRILCAGWLALEGRPYSGTEHATVTEWRQHVTGALRAVRRYLPKGHEHCQGLREGVAGLELQAEQLELALAWQQLATETPDKAHMTGHAQLIRHNLAAAAYRPEQATDAAVELNTLADILASFSNGDSQP</sequence>
<dbReference type="Pfam" id="PF09523">
    <property type="entry name" value="DUF2390"/>
    <property type="match status" value="1"/>
</dbReference>
<gene>
    <name evidence="1" type="ORF">SAMN04487961_0128</name>
</gene>
<proteinExistence type="predicted"/>
<keyword evidence="2" id="KW-1185">Reference proteome</keyword>
<organism evidence="1 2">
    <name type="scientific">Marinobacter pelagius</name>
    <dbReference type="NCBI Taxonomy" id="379482"/>
    <lineage>
        <taxon>Bacteria</taxon>
        <taxon>Pseudomonadati</taxon>
        <taxon>Pseudomonadota</taxon>
        <taxon>Gammaproteobacteria</taxon>
        <taxon>Pseudomonadales</taxon>
        <taxon>Marinobacteraceae</taxon>
        <taxon>Marinobacter</taxon>
    </lineage>
</organism>
<dbReference type="InterPro" id="IPR012659">
    <property type="entry name" value="CHP02444"/>
</dbReference>
<dbReference type="NCBIfam" id="TIGR02444">
    <property type="entry name" value="TIGR02444 family protein"/>
    <property type="match status" value="1"/>
</dbReference>
<evidence type="ECO:0000313" key="2">
    <source>
        <dbReference type="Proteomes" id="UP000199339"/>
    </source>
</evidence>
<evidence type="ECO:0000313" key="1">
    <source>
        <dbReference type="EMBL" id="SFM39800.1"/>
    </source>
</evidence>
<dbReference type="AlphaFoldDB" id="A0A1I4QJF5"/>